<dbReference type="InterPro" id="IPR006530">
    <property type="entry name" value="YD"/>
</dbReference>
<evidence type="ECO:0000256" key="1">
    <source>
        <dbReference type="ARBA" id="ARBA00022737"/>
    </source>
</evidence>
<dbReference type="InterPro" id="IPR045351">
    <property type="entry name" value="DUF6531"/>
</dbReference>
<dbReference type="NCBIfam" id="TIGR03696">
    <property type="entry name" value="Rhs_assc_core"/>
    <property type="match status" value="1"/>
</dbReference>
<comment type="caution">
    <text evidence="5">The sequence shown here is derived from an EMBL/GenBank/DDBJ whole genome shotgun (WGS) entry which is preliminary data.</text>
</comment>
<feature type="domain" description="Teneurin-like YD-shell" evidence="4">
    <location>
        <begin position="1114"/>
        <end position="1399"/>
    </location>
</feature>
<evidence type="ECO:0000259" key="2">
    <source>
        <dbReference type="Pfam" id="PF15657"/>
    </source>
</evidence>
<dbReference type="InterPro" id="IPR056823">
    <property type="entry name" value="TEN-like_YD-shell"/>
</dbReference>
<keyword evidence="1" id="KW-0677">Repeat</keyword>
<keyword evidence="6" id="KW-1185">Reference proteome</keyword>
<dbReference type="InterPro" id="IPR022385">
    <property type="entry name" value="Rhs_assc_core"/>
</dbReference>
<dbReference type="InterPro" id="IPR050708">
    <property type="entry name" value="T6SS_VgrG/RHS"/>
</dbReference>
<evidence type="ECO:0000259" key="3">
    <source>
        <dbReference type="Pfam" id="PF20148"/>
    </source>
</evidence>
<sequence length="1569" mass="177376">MIPVIGKFVLSPLDARQPDVDSVFRDLRQCLNTFDAWAESFWTGSALEVEQVFKVGDEVSLVTPASSKEPSRTVAVCKAQGSLTLVHMFESTRFVPIGNTPVMLQAIAADGSPTGAPIHRMIGPSGMLHIDDCTRDQPYQITFYPNVSKDHVKALYASYQALIAGLDERLREEWKKTFKPQWDDFANATPFERSAMQGLAFSTGIGKALYNLWDDLTQLYELLADLKANSRKLLQYVSQAELDELLKLGKDAVAKGLLVLSDEPLLFIYLSAMVAWIRLLPPPQMYELLGEITGEVLINLFLAWATRGMGVQVRLGVQTLGHIKSGWVRTWLQRLADQLVGPGLEPHVEVAKPLLLGSAATPIKAVPVAPLKAGDQLVSNPVPVVRNKSQRTVLVRQEPVDDVPAVAKNPAGDAATSADKTATNGCPVSMVTGEELLTLTDGALDGVLPFEWARLYRTSAVEVDGGLGFGWSHSLSHRLSVSADSVVWTDHENRSTTLPLPTVSRPAITNSLAEAAIYLGSSPDELVLAQASRFYHFRDGVLFSISDAYDNRLRISWDFLGRIERLDNGVGRSLFLRYASGRIVAVEYQIERAVDDGPFVWVTEQNVVSYAYDDLGRLVSATNAVGEIEVYRYDEQHVILERGLAGGASFYWEWERSGKTARCVRHWASFSQMDTRYVWGDDGRVTVFNADGSQEVYVHDDRARLVQRVDPDGAQHFKSYDDKGRLTVEQDPLGAITAYQYDEAGRLVALFPGDDEPTTYEHDHGFVRVVRRGKAVWKYERNEQGDVTRRTDPDGNSTDYSYNKYGQLTQVWYPNHSCHRLAWNARGQLLEEQLPNGGVKRYRYDELGRQIAREDEHGALTQYQWDAAGRLLKLTQPGSATREYSYNAYGKITSERDELGHVTRYEYADGLHLISRRINADGTQVNYRYDNARLLLTEIENESGETYRLQYHNNGLIQQEIGFDGQRTAYVYDLNGNLQEKTEHGDDGSQLITRYERDYAGRLVRKTLPDGNIIDYAYDRQGNLLSVDDGHWFLAYEYDPQNRLTAEHQGWGTLRYGYDPCGQLKNLRLPDNNRLAFNYSKGGQLRKVALNGHTLTEHQFDAGRERNRGQGKLLSSYQYDDRGRLFNHGLCDVKGAVYQRHYDYDKSGNLTRLNDTRKGEHRYHYDPLNRLTRADHAQGEQERFAHDPAGNLLMQDRPGPDIVAGNRLMIQGDRHYDYDAFGNLIRERRGKGHQLVTEYRYDCQHRLIGITQPNGQTASYRYDPFGRRISKTVDGITTEFFWQGEKLIAEHHADRHRSYLYEPDSFRPLALLEGFGPKETKPYHYQLDHLGTPQELTAPDGEIVWSAQYRAYGEISRLDIGKVDNPLRFQGQYFDQESGLHYNRHRYYNPDIGRYLTPDPVKLAGGINAYQYVPNPTGWVDPLGLSANCPPKGKYPSSCKASDEPEAPDVSRKGAFREAKRDAGIPMAQSPDMVVDPDTGKTKQYAIEKMTDKNEKRILDDNGMPIDTRVYQFTRSDGSKILIQDHSAGHKFGRVDGIGDHPPHFNLRPIDKPRKGYIEGAKRHYPFRK</sequence>
<reference evidence="5" key="1">
    <citation type="submission" date="2021-06" db="EMBL/GenBank/DDBJ databases">
        <title>Updating the genus Pseudomonas: Description of 43 new species and partition of the Pseudomonas putida group.</title>
        <authorList>
            <person name="Girard L."/>
            <person name="Lood C."/>
            <person name="Vandamme P."/>
            <person name="Rokni-Zadeh H."/>
            <person name="Van Noort V."/>
            <person name="Hofte M."/>
            <person name="Lavigne R."/>
            <person name="De Mot R."/>
        </authorList>
    </citation>
    <scope>NUCLEOTIDE SEQUENCE</scope>
    <source>
        <strain evidence="5">SWRI103</strain>
    </source>
</reference>
<dbReference type="Pfam" id="PF25023">
    <property type="entry name" value="TEN_YD-shell"/>
    <property type="match status" value="2"/>
</dbReference>
<feature type="domain" description="HNH/Endo VII superfamily nuclease toxins" evidence="2">
    <location>
        <begin position="1498"/>
        <end position="1567"/>
    </location>
</feature>
<organism evidence="5 6">
    <name type="scientific">Pseudomonas azadiae</name>
    <dbReference type="NCBI Taxonomy" id="2843612"/>
    <lineage>
        <taxon>Bacteria</taxon>
        <taxon>Pseudomonadati</taxon>
        <taxon>Pseudomonadota</taxon>
        <taxon>Gammaproteobacteria</taxon>
        <taxon>Pseudomonadales</taxon>
        <taxon>Pseudomonadaceae</taxon>
        <taxon>Pseudomonas</taxon>
    </lineage>
</organism>
<dbReference type="PANTHER" id="PTHR32305:SF15">
    <property type="entry name" value="PROTEIN RHSA-RELATED"/>
    <property type="match status" value="1"/>
</dbReference>
<protein>
    <submittedName>
        <fullName evidence="5">RHS domain-containing protein</fullName>
    </submittedName>
</protein>
<dbReference type="Pfam" id="PF20148">
    <property type="entry name" value="DUF6531"/>
    <property type="match status" value="1"/>
</dbReference>
<dbReference type="InterPro" id="IPR028048">
    <property type="entry name" value="Tox-HNH-EHHH"/>
</dbReference>
<dbReference type="EMBL" id="JAHSTY010000002">
    <property type="protein sequence ID" value="MBV4454551.1"/>
    <property type="molecule type" value="Genomic_DNA"/>
</dbReference>
<dbReference type="NCBIfam" id="TIGR01643">
    <property type="entry name" value="YD_repeat_2x"/>
    <property type="match status" value="12"/>
</dbReference>
<dbReference type="PANTHER" id="PTHR32305">
    <property type="match status" value="1"/>
</dbReference>
<name>A0ABS6P253_9PSED</name>
<gene>
    <name evidence="5" type="ORF">KVG91_18315</name>
</gene>
<proteinExistence type="predicted"/>
<dbReference type="Pfam" id="PF05593">
    <property type="entry name" value="RHS_repeat"/>
    <property type="match status" value="4"/>
</dbReference>
<dbReference type="InterPro" id="IPR031325">
    <property type="entry name" value="RHS_repeat"/>
</dbReference>
<evidence type="ECO:0000259" key="4">
    <source>
        <dbReference type="Pfam" id="PF25023"/>
    </source>
</evidence>
<feature type="domain" description="DUF6531" evidence="3">
    <location>
        <begin position="425"/>
        <end position="497"/>
    </location>
</feature>
<dbReference type="Proteomes" id="UP001048976">
    <property type="component" value="Unassembled WGS sequence"/>
</dbReference>
<evidence type="ECO:0000313" key="6">
    <source>
        <dbReference type="Proteomes" id="UP001048976"/>
    </source>
</evidence>
<evidence type="ECO:0000313" key="5">
    <source>
        <dbReference type="EMBL" id="MBV4454551.1"/>
    </source>
</evidence>
<dbReference type="Pfam" id="PF15657">
    <property type="entry name" value="Tox-HNH-EHHH"/>
    <property type="match status" value="1"/>
</dbReference>
<feature type="domain" description="Teneurin-like YD-shell" evidence="4">
    <location>
        <begin position="998"/>
        <end position="1091"/>
    </location>
</feature>
<accession>A0ABS6P253</accession>
<dbReference type="RefSeq" id="WP_217894921.1">
    <property type="nucleotide sequence ID" value="NZ_JAHSTY010000002.1"/>
</dbReference>